<dbReference type="GO" id="GO:0005783">
    <property type="term" value="C:endoplasmic reticulum"/>
    <property type="evidence" value="ECO:0007669"/>
    <property type="project" value="TreeGrafter"/>
</dbReference>
<keyword evidence="3 5" id="KW-0808">Transferase</keyword>
<organism evidence="8 9">
    <name type="scientific">Lottia gigantea</name>
    <name type="common">Giant owl limpet</name>
    <dbReference type="NCBI Taxonomy" id="225164"/>
    <lineage>
        <taxon>Eukaryota</taxon>
        <taxon>Metazoa</taxon>
        <taxon>Spiralia</taxon>
        <taxon>Lophotrochozoa</taxon>
        <taxon>Mollusca</taxon>
        <taxon>Gastropoda</taxon>
        <taxon>Patellogastropoda</taxon>
        <taxon>Lottioidea</taxon>
        <taxon>Lottiidae</taxon>
        <taxon>Lottia</taxon>
    </lineage>
</organism>
<keyword evidence="5" id="KW-0444">Lipid biosynthesis</keyword>
<dbReference type="AlphaFoldDB" id="V4AU71"/>
<dbReference type="GO" id="GO:0016020">
    <property type="term" value="C:membrane"/>
    <property type="evidence" value="ECO:0007669"/>
    <property type="project" value="InterPro"/>
</dbReference>
<dbReference type="GO" id="GO:0006654">
    <property type="term" value="P:phosphatidic acid biosynthetic process"/>
    <property type="evidence" value="ECO:0007669"/>
    <property type="project" value="TreeGrafter"/>
</dbReference>
<comment type="similarity">
    <text evidence="2 5">Belongs to the 1-acyl-sn-glycerol-3-phosphate acyltransferase family.</text>
</comment>
<dbReference type="InterPro" id="IPR002123">
    <property type="entry name" value="Plipid/glycerol_acylTrfase"/>
</dbReference>
<keyword evidence="6" id="KW-0472">Membrane</keyword>
<evidence type="ECO:0000256" key="4">
    <source>
        <dbReference type="ARBA" id="ARBA00023315"/>
    </source>
</evidence>
<dbReference type="SMART" id="SM00563">
    <property type="entry name" value="PlsC"/>
    <property type="match status" value="1"/>
</dbReference>
<feature type="transmembrane region" description="Helical" evidence="6">
    <location>
        <begin position="186"/>
        <end position="206"/>
    </location>
</feature>
<comment type="catalytic activity">
    <reaction evidence="5">
        <text>a 1-acyl-sn-glycero-3-phosphate + an acyl-CoA = a 1,2-diacyl-sn-glycero-3-phosphate + CoA</text>
        <dbReference type="Rhea" id="RHEA:19709"/>
        <dbReference type="ChEBI" id="CHEBI:57287"/>
        <dbReference type="ChEBI" id="CHEBI:57970"/>
        <dbReference type="ChEBI" id="CHEBI:58342"/>
        <dbReference type="ChEBI" id="CHEBI:58608"/>
        <dbReference type="EC" id="2.3.1.51"/>
    </reaction>
</comment>
<keyword evidence="5" id="KW-0443">Lipid metabolism</keyword>
<keyword evidence="5" id="KW-1208">Phospholipid metabolism</keyword>
<evidence type="ECO:0000256" key="3">
    <source>
        <dbReference type="ARBA" id="ARBA00022679"/>
    </source>
</evidence>
<dbReference type="InterPro" id="IPR004552">
    <property type="entry name" value="AGP_acyltrans"/>
</dbReference>
<dbReference type="CDD" id="cd07989">
    <property type="entry name" value="LPLAT_AGPAT-like"/>
    <property type="match status" value="1"/>
</dbReference>
<comment type="domain">
    <text evidence="5">The HXXXXD motif is essential for acyltransferase activity and may constitute the binding site for the phosphate moiety of the glycerol-3-phosphate.</text>
</comment>
<gene>
    <name evidence="8" type="ORF">LOTGIDRAFT_142903</name>
</gene>
<feature type="transmembrane region" description="Helical" evidence="6">
    <location>
        <begin position="122"/>
        <end position="140"/>
    </location>
</feature>
<dbReference type="CTD" id="20234629"/>
<name>V4AU71_LOTGI</name>
<dbReference type="Pfam" id="PF01553">
    <property type="entry name" value="Acyltransferase"/>
    <property type="match status" value="1"/>
</dbReference>
<dbReference type="RefSeq" id="XP_009050831.1">
    <property type="nucleotide sequence ID" value="XM_009052583.1"/>
</dbReference>
<dbReference type="HOGENOM" id="CLU_027938_10_1_1"/>
<evidence type="ECO:0000256" key="5">
    <source>
        <dbReference type="RuleBase" id="RU361267"/>
    </source>
</evidence>
<evidence type="ECO:0000256" key="1">
    <source>
        <dbReference type="ARBA" id="ARBA00004728"/>
    </source>
</evidence>
<dbReference type="SUPFAM" id="SSF69593">
    <property type="entry name" value="Glycerol-3-phosphate (1)-acyltransferase"/>
    <property type="match status" value="1"/>
</dbReference>
<reference evidence="8 9" key="1">
    <citation type="journal article" date="2013" name="Nature">
        <title>Insights into bilaterian evolution from three spiralian genomes.</title>
        <authorList>
            <person name="Simakov O."/>
            <person name="Marletaz F."/>
            <person name="Cho S.J."/>
            <person name="Edsinger-Gonzales E."/>
            <person name="Havlak P."/>
            <person name="Hellsten U."/>
            <person name="Kuo D.H."/>
            <person name="Larsson T."/>
            <person name="Lv J."/>
            <person name="Arendt D."/>
            <person name="Savage R."/>
            <person name="Osoegawa K."/>
            <person name="de Jong P."/>
            <person name="Grimwood J."/>
            <person name="Chapman J.A."/>
            <person name="Shapiro H."/>
            <person name="Aerts A."/>
            <person name="Otillar R.P."/>
            <person name="Terry A.Y."/>
            <person name="Boore J.L."/>
            <person name="Grigoriev I.V."/>
            <person name="Lindberg D.R."/>
            <person name="Seaver E.C."/>
            <person name="Weisblat D.A."/>
            <person name="Putnam N.H."/>
            <person name="Rokhsar D.S."/>
        </authorList>
    </citation>
    <scope>NUCLEOTIDE SEQUENCE [LARGE SCALE GENOMIC DNA]</scope>
</reference>
<evidence type="ECO:0000313" key="9">
    <source>
        <dbReference type="Proteomes" id="UP000030746"/>
    </source>
</evidence>
<accession>V4AU71</accession>
<evidence type="ECO:0000256" key="2">
    <source>
        <dbReference type="ARBA" id="ARBA00008655"/>
    </source>
</evidence>
<sequence>MELLLGITLGLLFMILVLYDQSNTLKFYIKFGVYYGLITALALPISLVCIFRPANVKNIWIVVSCMKMIRKLFGIEIEVRGREHLKSEEPYILVSNHQSSLDFFGMMEIFPERCTSLAKKELFYAIFFGVAAWMCGTIFIDRLNHDKALGTLEATAKIIKEKKLKVYIFPEGTRNSESGMLPFKKGAFYLAVQAQVPIVPVVFSTYSDFYCKRDKRFEAGKCVIQCLPKISTKGLTAADVGELTENVRKDMLDVFNQISLEMRQPKLINGFK</sequence>
<dbReference type="EMBL" id="KB201253">
    <property type="protein sequence ID" value="ESO98485.1"/>
    <property type="molecule type" value="Genomic_DNA"/>
</dbReference>
<evidence type="ECO:0000313" key="8">
    <source>
        <dbReference type="EMBL" id="ESO98485.1"/>
    </source>
</evidence>
<dbReference type="Proteomes" id="UP000030746">
    <property type="component" value="Unassembled WGS sequence"/>
</dbReference>
<dbReference type="EC" id="2.3.1.51" evidence="5"/>
<evidence type="ECO:0000259" key="7">
    <source>
        <dbReference type="SMART" id="SM00563"/>
    </source>
</evidence>
<feature type="transmembrane region" description="Helical" evidence="6">
    <location>
        <begin position="32"/>
        <end position="51"/>
    </location>
</feature>
<keyword evidence="4 5" id="KW-0012">Acyltransferase</keyword>
<feature type="domain" description="Phospholipid/glycerol acyltransferase" evidence="7">
    <location>
        <begin position="91"/>
        <end position="206"/>
    </location>
</feature>
<dbReference type="PANTHER" id="PTHR10434:SF11">
    <property type="entry name" value="1-ACYL-SN-GLYCEROL-3-PHOSPHATE ACYLTRANSFERASE"/>
    <property type="match status" value="1"/>
</dbReference>
<dbReference type="GO" id="GO:0003841">
    <property type="term" value="F:1-acylglycerol-3-phosphate O-acyltransferase activity"/>
    <property type="evidence" value="ECO:0007669"/>
    <property type="project" value="UniProtKB-UniRule"/>
</dbReference>
<dbReference type="PANTHER" id="PTHR10434">
    <property type="entry name" value="1-ACYL-SN-GLYCEROL-3-PHOSPHATE ACYLTRANSFERASE"/>
    <property type="match status" value="1"/>
</dbReference>
<evidence type="ECO:0000256" key="6">
    <source>
        <dbReference type="SAM" id="Phobius"/>
    </source>
</evidence>
<protein>
    <recommendedName>
        <fullName evidence="5">1-acyl-sn-glycerol-3-phosphate acyltransferase</fullName>
        <ecNumber evidence="5">2.3.1.51</ecNumber>
    </recommendedName>
</protein>
<dbReference type="GeneID" id="20234629"/>
<dbReference type="KEGG" id="lgi:LOTGIDRAFT_142903"/>
<comment type="pathway">
    <text evidence="1">Phospholipid metabolism; CDP-diacylglycerol biosynthesis; CDP-diacylglycerol from sn-glycerol 3-phosphate: step 2/3.</text>
</comment>
<keyword evidence="5" id="KW-0594">Phospholipid biosynthesis</keyword>
<dbReference type="OMA" id="DGWAACA"/>
<dbReference type="OrthoDB" id="202234at2759"/>
<keyword evidence="9" id="KW-1185">Reference proteome</keyword>
<keyword evidence="6" id="KW-0812">Transmembrane</keyword>
<keyword evidence="6" id="KW-1133">Transmembrane helix</keyword>
<dbReference type="NCBIfam" id="TIGR00530">
    <property type="entry name" value="AGP_acyltrn"/>
    <property type="match status" value="1"/>
</dbReference>
<dbReference type="STRING" id="225164.V4AU71"/>
<proteinExistence type="inferred from homology"/>